<accession>A0A0S6VSV8</accession>
<gene>
    <name evidence="2" type="ORF">U14_01805</name>
</gene>
<dbReference type="SUPFAM" id="SSF53335">
    <property type="entry name" value="S-adenosyl-L-methionine-dependent methyltransferases"/>
    <property type="match status" value="1"/>
</dbReference>
<evidence type="ECO:0000313" key="2">
    <source>
        <dbReference type="EMBL" id="GAK50573.1"/>
    </source>
</evidence>
<organism evidence="2">
    <name type="scientific">Candidatus Moduliflexus flocculans</name>
    <dbReference type="NCBI Taxonomy" id="1499966"/>
    <lineage>
        <taxon>Bacteria</taxon>
        <taxon>Candidatus Moduliflexota</taxon>
        <taxon>Candidatus Moduliflexia</taxon>
        <taxon>Candidatus Moduliflexales</taxon>
        <taxon>Candidatus Moduliflexaceae</taxon>
    </lineage>
</organism>
<dbReference type="InterPro" id="IPR029063">
    <property type="entry name" value="SAM-dependent_MTases_sf"/>
</dbReference>
<dbReference type="PANTHER" id="PTHR36973">
    <property type="entry name" value="SLL1456 PROTEIN-RELATED"/>
    <property type="match status" value="1"/>
</dbReference>
<dbReference type="AlphaFoldDB" id="A0A0S6VSV8"/>
<dbReference type="Proteomes" id="UP000030700">
    <property type="component" value="Unassembled WGS sequence"/>
</dbReference>
<dbReference type="NCBIfam" id="TIGR01444">
    <property type="entry name" value="fkbM_fam"/>
    <property type="match status" value="1"/>
</dbReference>
<sequence>MGITPVAKMGETLSLMNTRLKQLVKKFFQRFNLDISRKKPHHAPQIPRASMGQCLECAIRNGLVVHAVIDVGAAYGTWPLYQAFPNAFHLLIEPVEEFYPALRGVVARLPHAELICAAATRRSERLTIHVHPDLIRSSCYEEDEDSDVNGIERIVQGITLDELCQQQKLAGPYLMKIDTQGAELDVLSGAEKTLLDAEMVILEVSCFQFFKGGPQFYECIQFMNAHGFVVYDIFDLQYRLFDGAMSQVDIAFVKENSRLRASHCYATAEQRRQQNQRFQKRHG</sequence>
<dbReference type="STRING" id="1499966.U14_01805"/>
<keyword evidence="2" id="KW-0489">Methyltransferase</keyword>
<keyword evidence="2" id="KW-0808">Transferase</keyword>
<protein>
    <submittedName>
        <fullName evidence="2">Methyltransferase FkbM</fullName>
    </submittedName>
</protein>
<dbReference type="Gene3D" id="3.40.50.150">
    <property type="entry name" value="Vaccinia Virus protein VP39"/>
    <property type="match status" value="1"/>
</dbReference>
<proteinExistence type="predicted"/>
<evidence type="ECO:0000313" key="3">
    <source>
        <dbReference type="Proteomes" id="UP000030700"/>
    </source>
</evidence>
<dbReference type="InterPro" id="IPR053188">
    <property type="entry name" value="FkbM_Methyltransferase"/>
</dbReference>
<dbReference type="HOGENOM" id="CLU_068034_1_0_0"/>
<dbReference type="GO" id="GO:0008171">
    <property type="term" value="F:O-methyltransferase activity"/>
    <property type="evidence" value="ECO:0007669"/>
    <property type="project" value="TreeGrafter"/>
</dbReference>
<feature type="domain" description="Methyltransferase FkbM" evidence="1">
    <location>
        <begin position="70"/>
        <end position="229"/>
    </location>
</feature>
<evidence type="ECO:0000259" key="1">
    <source>
        <dbReference type="Pfam" id="PF05050"/>
    </source>
</evidence>
<name>A0A0S6VSV8_9BACT</name>
<dbReference type="GO" id="GO:0032259">
    <property type="term" value="P:methylation"/>
    <property type="evidence" value="ECO:0007669"/>
    <property type="project" value="UniProtKB-KW"/>
</dbReference>
<keyword evidence="3" id="KW-1185">Reference proteome</keyword>
<dbReference type="PANTHER" id="PTHR36973:SF4">
    <property type="entry name" value="NODULATION PROTEIN"/>
    <property type="match status" value="1"/>
</dbReference>
<dbReference type="Pfam" id="PF05050">
    <property type="entry name" value="Methyltransf_21"/>
    <property type="match status" value="1"/>
</dbReference>
<reference evidence="2" key="1">
    <citation type="journal article" date="2015" name="PeerJ">
        <title>First genomic representation of candidate bacterial phylum KSB3 points to enhanced environmental sensing as a trigger of wastewater bulking.</title>
        <authorList>
            <person name="Sekiguchi Y."/>
            <person name="Ohashi A."/>
            <person name="Parks D.H."/>
            <person name="Yamauchi T."/>
            <person name="Tyson G.W."/>
            <person name="Hugenholtz P."/>
        </authorList>
    </citation>
    <scope>NUCLEOTIDE SEQUENCE [LARGE SCALE GENOMIC DNA]</scope>
</reference>
<dbReference type="EMBL" id="DF820456">
    <property type="protein sequence ID" value="GAK50573.1"/>
    <property type="molecule type" value="Genomic_DNA"/>
</dbReference>
<dbReference type="InterPro" id="IPR006342">
    <property type="entry name" value="FkbM_mtfrase"/>
</dbReference>